<comment type="caution">
    <text evidence="12">The sequence shown here is derived from an EMBL/GenBank/DDBJ whole genome shotgun (WGS) entry which is preliminary data.</text>
</comment>
<dbReference type="RefSeq" id="WP_196287367.1">
    <property type="nucleotide sequence ID" value="NZ_JADQDP010000003.1"/>
</dbReference>
<dbReference type="GO" id="GO:0098797">
    <property type="term" value="C:plasma membrane protein complex"/>
    <property type="evidence" value="ECO:0007669"/>
    <property type="project" value="TreeGrafter"/>
</dbReference>
<evidence type="ECO:0000256" key="2">
    <source>
        <dbReference type="ARBA" id="ARBA00006555"/>
    </source>
</evidence>
<organism evidence="12 13">
    <name type="scientific">Hymenobacter properus</name>
    <dbReference type="NCBI Taxonomy" id="2791026"/>
    <lineage>
        <taxon>Bacteria</taxon>
        <taxon>Pseudomonadati</taxon>
        <taxon>Bacteroidota</taxon>
        <taxon>Cytophagia</taxon>
        <taxon>Cytophagales</taxon>
        <taxon>Hymenobacteraceae</taxon>
        <taxon>Hymenobacter</taxon>
    </lineage>
</organism>
<dbReference type="Proteomes" id="UP000645610">
    <property type="component" value="Unassembled WGS sequence"/>
</dbReference>
<evidence type="ECO:0000313" key="12">
    <source>
        <dbReference type="EMBL" id="MBF9143044.1"/>
    </source>
</evidence>
<keyword evidence="4" id="KW-1003">Cell membrane</keyword>
<sequence length="484" mass="52568">MNQISLLNWMLLSTGLLGACWLCYRLALRQERSFAYNRWYLVLGPVLAAGLPLLPVAWPASWGVGPAPLAGVASVLLPVVAVSSEGATAPPATWPLVLLLAYLAGVAFMLGRLALELGQLWGRTRRLAREKREGYTLVPTHGAVPTSSFGRLVFWDNTLALSPAEADQVLRHECAHVRQGHTYDRLLLELLRAGLWFNPFVHLCGRALALTHEYLADEEALRHAAAQAPAFAPAISYTHLLARQVASRLGFSIPLAHTFSHSQTLRRIAMIQKTSPVRRWKQWLALPLLGALVFTVACERSTDEVAPNAKPAVTPVNATASETSGKFYDGDIPPPPPPAIAGSDAPAVSSIDRVYTYVEQMPQLPGGGNAQAIAQYLQSHTKYTDDLRLNPKEGVVFAKFTVTETGEVKDITIVKGLSRGYDHAVLDAIRTLPRFIPGRQDGKAVAVSFTVPVRFVTKAPANSVGLQLINWYGNWGPKQTGAGC</sequence>
<keyword evidence="7" id="KW-0653">Protein transport</keyword>
<name>A0A931BGF2_9BACT</name>
<evidence type="ECO:0000259" key="11">
    <source>
        <dbReference type="PROSITE" id="PS52015"/>
    </source>
</evidence>
<dbReference type="PROSITE" id="PS52015">
    <property type="entry name" value="TONB_CTD"/>
    <property type="match status" value="1"/>
</dbReference>
<evidence type="ECO:0000256" key="7">
    <source>
        <dbReference type="ARBA" id="ARBA00022927"/>
    </source>
</evidence>
<dbReference type="InterPro" id="IPR037682">
    <property type="entry name" value="TonB_C"/>
</dbReference>
<evidence type="ECO:0000256" key="1">
    <source>
        <dbReference type="ARBA" id="ARBA00004383"/>
    </source>
</evidence>
<keyword evidence="5" id="KW-0997">Cell inner membrane</keyword>
<evidence type="ECO:0000256" key="5">
    <source>
        <dbReference type="ARBA" id="ARBA00022519"/>
    </source>
</evidence>
<evidence type="ECO:0000256" key="10">
    <source>
        <dbReference type="SAM" id="Phobius"/>
    </source>
</evidence>
<keyword evidence="9 10" id="KW-0472">Membrane</keyword>
<feature type="transmembrane region" description="Helical" evidence="10">
    <location>
        <begin position="92"/>
        <end position="115"/>
    </location>
</feature>
<accession>A0A931BGF2</accession>
<evidence type="ECO:0000256" key="8">
    <source>
        <dbReference type="ARBA" id="ARBA00022989"/>
    </source>
</evidence>
<dbReference type="EMBL" id="JADQDP010000003">
    <property type="protein sequence ID" value="MBF9143044.1"/>
    <property type="molecule type" value="Genomic_DNA"/>
</dbReference>
<feature type="domain" description="TonB C-terminal" evidence="11">
    <location>
        <begin position="368"/>
        <end position="464"/>
    </location>
</feature>
<evidence type="ECO:0000256" key="4">
    <source>
        <dbReference type="ARBA" id="ARBA00022475"/>
    </source>
</evidence>
<dbReference type="NCBIfam" id="TIGR01352">
    <property type="entry name" value="tonB_Cterm"/>
    <property type="match status" value="1"/>
</dbReference>
<evidence type="ECO:0000256" key="9">
    <source>
        <dbReference type="ARBA" id="ARBA00023136"/>
    </source>
</evidence>
<dbReference type="InterPro" id="IPR006260">
    <property type="entry name" value="TonB/TolA_C"/>
</dbReference>
<dbReference type="PANTHER" id="PTHR33446:SF2">
    <property type="entry name" value="PROTEIN TONB"/>
    <property type="match status" value="1"/>
</dbReference>
<keyword evidence="3" id="KW-0813">Transport</keyword>
<dbReference type="Pfam" id="PF03544">
    <property type="entry name" value="TonB_C"/>
    <property type="match status" value="1"/>
</dbReference>
<dbReference type="GO" id="GO:0055085">
    <property type="term" value="P:transmembrane transport"/>
    <property type="evidence" value="ECO:0007669"/>
    <property type="project" value="InterPro"/>
</dbReference>
<dbReference type="GO" id="GO:0015031">
    <property type="term" value="P:protein transport"/>
    <property type="evidence" value="ECO:0007669"/>
    <property type="project" value="UniProtKB-KW"/>
</dbReference>
<comment type="subcellular location">
    <subcellularLocation>
        <location evidence="1">Cell inner membrane</location>
        <topology evidence="1">Single-pass membrane protein</topology>
        <orientation evidence="1">Periplasmic side</orientation>
    </subcellularLocation>
</comment>
<comment type="similarity">
    <text evidence="2">Belongs to the TonB family.</text>
</comment>
<evidence type="ECO:0000256" key="3">
    <source>
        <dbReference type="ARBA" id="ARBA00022448"/>
    </source>
</evidence>
<feature type="transmembrane region" description="Helical" evidence="10">
    <location>
        <begin position="6"/>
        <end position="27"/>
    </location>
</feature>
<dbReference type="SUPFAM" id="SSF74653">
    <property type="entry name" value="TolA/TonB C-terminal domain"/>
    <property type="match status" value="1"/>
</dbReference>
<dbReference type="Pfam" id="PF05569">
    <property type="entry name" value="Peptidase_M56"/>
    <property type="match status" value="1"/>
</dbReference>
<keyword evidence="13" id="KW-1185">Reference proteome</keyword>
<dbReference type="InterPro" id="IPR008756">
    <property type="entry name" value="Peptidase_M56"/>
</dbReference>
<gene>
    <name evidence="12" type="ORF">I2I01_15460</name>
</gene>
<feature type="transmembrane region" description="Helical" evidence="10">
    <location>
        <begin position="39"/>
        <end position="58"/>
    </location>
</feature>
<proteinExistence type="inferred from homology"/>
<protein>
    <submittedName>
        <fullName evidence="12">TonB family protein</fullName>
    </submittedName>
</protein>
<dbReference type="GO" id="GO:0031992">
    <property type="term" value="F:energy transducer activity"/>
    <property type="evidence" value="ECO:0007669"/>
    <property type="project" value="TreeGrafter"/>
</dbReference>
<evidence type="ECO:0000313" key="13">
    <source>
        <dbReference type="Proteomes" id="UP000645610"/>
    </source>
</evidence>
<dbReference type="AlphaFoldDB" id="A0A931BGF2"/>
<keyword evidence="6 10" id="KW-0812">Transmembrane</keyword>
<dbReference type="Gene3D" id="3.30.1150.10">
    <property type="match status" value="1"/>
</dbReference>
<dbReference type="InterPro" id="IPR051045">
    <property type="entry name" value="TonB-dependent_transducer"/>
</dbReference>
<dbReference type="PANTHER" id="PTHR33446">
    <property type="entry name" value="PROTEIN TONB-RELATED"/>
    <property type="match status" value="1"/>
</dbReference>
<keyword evidence="8 10" id="KW-1133">Transmembrane helix</keyword>
<reference evidence="12 13" key="1">
    <citation type="submission" date="2020-11" db="EMBL/GenBank/DDBJ databases">
        <authorList>
            <person name="Kim M.K."/>
        </authorList>
    </citation>
    <scope>NUCLEOTIDE SEQUENCE [LARGE SCALE GENOMIC DNA]</scope>
    <source>
        <strain evidence="12 13">BT439</strain>
    </source>
</reference>
<evidence type="ECO:0000256" key="6">
    <source>
        <dbReference type="ARBA" id="ARBA00022692"/>
    </source>
</evidence>